<dbReference type="Gene3D" id="3.40.50.720">
    <property type="entry name" value="NAD(P)-binding Rossmann-like Domain"/>
    <property type="match status" value="1"/>
</dbReference>
<evidence type="ECO:0000313" key="3">
    <source>
        <dbReference type="Proteomes" id="UP000597444"/>
    </source>
</evidence>
<name>A0A8J3NA12_9CHLR</name>
<sequence length="276" mass="29743">MILVTGATGNVGSEVVHALIEAGQQVRALVHHLNQSVLPPGVEGVVGDLNQPETLAAALVGVHGVFLLSGYQNMPGVLAEMRRAGVERVVLLSSGCVVGGSMSNAIARYNILSEAAVRESGVPWTILHPSGFMSNALRWLSQLRAGDVVRAPWGDVRIAAIDPFDIAAVAAVTLTTSGHEGQSYRLTGPESLLPADEVRVLAKVLGRDLRFEGQSDAEARAEMSRTWPAEYIEAFFRFFSEGEYDDSQVLPTVEDLTGRRPRTFEQWALAHAKAFK</sequence>
<dbReference type="RefSeq" id="WP_220210509.1">
    <property type="nucleotide sequence ID" value="NZ_BNJK01000002.1"/>
</dbReference>
<evidence type="ECO:0000313" key="2">
    <source>
        <dbReference type="EMBL" id="GHO99902.1"/>
    </source>
</evidence>
<dbReference type="Proteomes" id="UP000597444">
    <property type="component" value="Unassembled WGS sequence"/>
</dbReference>
<reference evidence="2" key="1">
    <citation type="submission" date="2020-10" db="EMBL/GenBank/DDBJ databases">
        <title>Taxonomic study of unclassified bacteria belonging to the class Ktedonobacteria.</title>
        <authorList>
            <person name="Yabe S."/>
            <person name="Wang C.M."/>
            <person name="Zheng Y."/>
            <person name="Sakai Y."/>
            <person name="Cavaletti L."/>
            <person name="Monciardini P."/>
            <person name="Donadio S."/>
        </authorList>
    </citation>
    <scope>NUCLEOTIDE SEQUENCE</scope>
    <source>
        <strain evidence="2">ID150040</strain>
    </source>
</reference>
<accession>A0A8J3NA12</accession>
<evidence type="ECO:0000259" key="1">
    <source>
        <dbReference type="Pfam" id="PF13460"/>
    </source>
</evidence>
<dbReference type="EMBL" id="BNJK01000002">
    <property type="protein sequence ID" value="GHO99902.1"/>
    <property type="molecule type" value="Genomic_DNA"/>
</dbReference>
<feature type="domain" description="NAD(P)-binding" evidence="1">
    <location>
        <begin position="6"/>
        <end position="135"/>
    </location>
</feature>
<keyword evidence="3" id="KW-1185">Reference proteome</keyword>
<proteinExistence type="predicted"/>
<dbReference type="PANTHER" id="PTHR43162">
    <property type="match status" value="1"/>
</dbReference>
<dbReference type="InterPro" id="IPR016040">
    <property type="entry name" value="NAD(P)-bd_dom"/>
</dbReference>
<dbReference type="PANTHER" id="PTHR43162:SF1">
    <property type="entry name" value="PRESTALK A DIFFERENTIATION PROTEIN A"/>
    <property type="match status" value="1"/>
</dbReference>
<protein>
    <submittedName>
        <fullName evidence="2">Nucleotide-diphosphate-sugar epimerase</fullName>
    </submittedName>
</protein>
<dbReference type="InterPro" id="IPR051604">
    <property type="entry name" value="Ergot_Alk_Oxidoreductase"/>
</dbReference>
<dbReference type="SUPFAM" id="SSF51735">
    <property type="entry name" value="NAD(P)-binding Rossmann-fold domains"/>
    <property type="match status" value="1"/>
</dbReference>
<dbReference type="Pfam" id="PF13460">
    <property type="entry name" value="NAD_binding_10"/>
    <property type="match status" value="1"/>
</dbReference>
<dbReference type="AlphaFoldDB" id="A0A8J3NA12"/>
<dbReference type="InterPro" id="IPR036291">
    <property type="entry name" value="NAD(P)-bd_dom_sf"/>
</dbReference>
<gene>
    <name evidence="2" type="ORF">KSF_099500</name>
</gene>
<organism evidence="2 3">
    <name type="scientific">Reticulibacter mediterranei</name>
    <dbReference type="NCBI Taxonomy" id="2778369"/>
    <lineage>
        <taxon>Bacteria</taxon>
        <taxon>Bacillati</taxon>
        <taxon>Chloroflexota</taxon>
        <taxon>Ktedonobacteria</taxon>
        <taxon>Ktedonobacterales</taxon>
        <taxon>Reticulibacteraceae</taxon>
        <taxon>Reticulibacter</taxon>
    </lineage>
</organism>
<comment type="caution">
    <text evidence="2">The sequence shown here is derived from an EMBL/GenBank/DDBJ whole genome shotgun (WGS) entry which is preliminary data.</text>
</comment>